<organism evidence="2 3">
    <name type="scientific">Stylonychia lemnae</name>
    <name type="common">Ciliate</name>
    <dbReference type="NCBI Taxonomy" id="5949"/>
    <lineage>
        <taxon>Eukaryota</taxon>
        <taxon>Sar</taxon>
        <taxon>Alveolata</taxon>
        <taxon>Ciliophora</taxon>
        <taxon>Intramacronucleata</taxon>
        <taxon>Spirotrichea</taxon>
        <taxon>Stichotrichia</taxon>
        <taxon>Sporadotrichida</taxon>
        <taxon>Oxytrichidae</taxon>
        <taxon>Stylonychinae</taxon>
        <taxon>Stylonychia</taxon>
    </lineage>
</organism>
<dbReference type="Proteomes" id="UP000039865">
    <property type="component" value="Unassembled WGS sequence"/>
</dbReference>
<feature type="compositionally biased region" description="Basic and acidic residues" evidence="1">
    <location>
        <begin position="35"/>
        <end position="44"/>
    </location>
</feature>
<accession>A0A078AY54</accession>
<proteinExistence type="predicted"/>
<feature type="region of interest" description="Disordered" evidence="1">
    <location>
        <begin position="1"/>
        <end position="44"/>
    </location>
</feature>
<name>A0A078AY54_STYLE</name>
<gene>
    <name evidence="2" type="primary">Contig18687.g19848</name>
    <name evidence="2" type="ORF">STYLEM_16201</name>
</gene>
<keyword evidence="3" id="KW-1185">Reference proteome</keyword>
<dbReference type="InParanoid" id="A0A078AY54"/>
<dbReference type="SUPFAM" id="SSF52047">
    <property type="entry name" value="RNI-like"/>
    <property type="match status" value="1"/>
</dbReference>
<dbReference type="AlphaFoldDB" id="A0A078AY54"/>
<protein>
    <submittedName>
        <fullName evidence="2">Uncharacterized protein</fullName>
    </submittedName>
</protein>
<evidence type="ECO:0000313" key="2">
    <source>
        <dbReference type="EMBL" id="CDW87099.1"/>
    </source>
</evidence>
<feature type="compositionally biased region" description="Low complexity" evidence="1">
    <location>
        <begin position="1"/>
        <end position="13"/>
    </location>
</feature>
<dbReference type="OrthoDB" id="120976at2759"/>
<dbReference type="EMBL" id="CCKQ01015278">
    <property type="protein sequence ID" value="CDW87099.1"/>
    <property type="molecule type" value="Genomic_DNA"/>
</dbReference>
<reference evidence="2 3" key="1">
    <citation type="submission" date="2014-06" db="EMBL/GenBank/DDBJ databases">
        <authorList>
            <person name="Swart Estienne"/>
        </authorList>
    </citation>
    <scope>NUCLEOTIDE SEQUENCE [LARGE SCALE GENOMIC DNA]</scope>
    <source>
        <strain evidence="2 3">130c</strain>
    </source>
</reference>
<evidence type="ECO:0000256" key="1">
    <source>
        <dbReference type="SAM" id="MobiDB-lite"/>
    </source>
</evidence>
<sequence length="186" mass="20967">MNALNKSNNRSNNTPAQASNHKRKRSDVALMSITPRKESNNEPLKRVKPTIDLTVVLQKVQNILACINIESQMISLNDKGIDDDCLSLIVQELYVKNNQIRILSLNNNLIGDRGAQVLSEFIPKFKCLEILYLNGNHLSNLSVEKLIISIQQINHSIKVINLEKNNVNKQQLESIGIDLSKGQFKI</sequence>
<dbReference type="InterPro" id="IPR032675">
    <property type="entry name" value="LRR_dom_sf"/>
</dbReference>
<dbReference type="SMART" id="SM00368">
    <property type="entry name" value="LRR_RI"/>
    <property type="match status" value="2"/>
</dbReference>
<dbReference type="Gene3D" id="3.80.10.10">
    <property type="entry name" value="Ribonuclease Inhibitor"/>
    <property type="match status" value="1"/>
</dbReference>
<evidence type="ECO:0000313" key="3">
    <source>
        <dbReference type="Proteomes" id="UP000039865"/>
    </source>
</evidence>